<dbReference type="InterPro" id="IPR002942">
    <property type="entry name" value="S4_RNA-bd"/>
</dbReference>
<reference evidence="3 4" key="1">
    <citation type="submission" date="2024-11" db="EMBL/GenBank/DDBJ databases">
        <authorList>
            <person name="Heng Y.C."/>
            <person name="Lim A.C.H."/>
            <person name="Lee J.K.Y."/>
            <person name="Kittelmann S."/>
        </authorList>
    </citation>
    <scope>NUCLEOTIDE SEQUENCE [LARGE SCALE GENOMIC DNA]</scope>
    <source>
        <strain evidence="3 4">WILCCON 0114</strain>
    </source>
</reference>
<proteinExistence type="predicted"/>
<keyword evidence="4" id="KW-1185">Reference proteome</keyword>
<organism evidence="3 4">
    <name type="scientific">Clostridium neuense</name>
    <dbReference type="NCBI Taxonomy" id="1728934"/>
    <lineage>
        <taxon>Bacteria</taxon>
        <taxon>Bacillati</taxon>
        <taxon>Bacillota</taxon>
        <taxon>Clostridia</taxon>
        <taxon>Eubacteriales</taxon>
        <taxon>Clostridiaceae</taxon>
        <taxon>Clostridium</taxon>
    </lineage>
</organism>
<comment type="caution">
    <text evidence="3">The sequence shown here is derived from an EMBL/GenBank/DDBJ whole genome shotgun (WGS) entry which is preliminary data.</text>
</comment>
<dbReference type="RefSeq" id="WP_406786981.1">
    <property type="nucleotide sequence ID" value="NZ_JBJIAA010000005.1"/>
</dbReference>
<protein>
    <submittedName>
        <fullName evidence="3">S4 domain-containing protein</fullName>
    </submittedName>
</protein>
<feature type="domain" description="RNA-binding S4" evidence="2">
    <location>
        <begin position="117"/>
        <end position="171"/>
    </location>
</feature>
<accession>A0ABW8TDP1</accession>
<evidence type="ECO:0000259" key="2">
    <source>
        <dbReference type="SMART" id="SM00363"/>
    </source>
</evidence>
<evidence type="ECO:0000256" key="1">
    <source>
        <dbReference type="PROSITE-ProRule" id="PRU00182"/>
    </source>
</evidence>
<dbReference type="InterPro" id="IPR036986">
    <property type="entry name" value="S4_RNA-bd_sf"/>
</dbReference>
<dbReference type="Proteomes" id="UP001623592">
    <property type="component" value="Unassembled WGS sequence"/>
</dbReference>
<dbReference type="SMART" id="SM00363">
    <property type="entry name" value="S4"/>
    <property type="match status" value="1"/>
</dbReference>
<keyword evidence="1" id="KW-0694">RNA-binding</keyword>
<dbReference type="EMBL" id="JBJIAA010000005">
    <property type="protein sequence ID" value="MFL0250322.1"/>
    <property type="molecule type" value="Genomic_DNA"/>
</dbReference>
<evidence type="ECO:0000313" key="3">
    <source>
        <dbReference type="EMBL" id="MFL0250322.1"/>
    </source>
</evidence>
<dbReference type="CDD" id="cd00165">
    <property type="entry name" value="S4"/>
    <property type="match status" value="1"/>
</dbReference>
<dbReference type="PROSITE" id="PS50889">
    <property type="entry name" value="S4"/>
    <property type="match status" value="1"/>
</dbReference>
<evidence type="ECO:0000313" key="4">
    <source>
        <dbReference type="Proteomes" id="UP001623592"/>
    </source>
</evidence>
<sequence>MKKAMINLNVMNMEIETVERYCHNCGKKVLFTDSLKRRQNANGKNLYNYAIFKCSNGHTWNKMLGIVNSNDGNTEKETPKNEEFLCETSLEPISLQHYKKFGYEQIELIINSISKKIRLDKLLSMYIKDLSRSQIQKLIENKKILVDDKITKIDLSVKSNQKISILISYINL</sequence>
<dbReference type="SUPFAM" id="SSF55174">
    <property type="entry name" value="Alpha-L RNA-binding motif"/>
    <property type="match status" value="1"/>
</dbReference>
<dbReference type="Pfam" id="PF01479">
    <property type="entry name" value="S4"/>
    <property type="match status" value="1"/>
</dbReference>
<name>A0ABW8TDP1_9CLOT</name>
<gene>
    <name evidence="3" type="ORF">ACJDT4_07785</name>
</gene>
<dbReference type="Gene3D" id="3.10.290.10">
    <property type="entry name" value="RNA-binding S4 domain"/>
    <property type="match status" value="1"/>
</dbReference>